<dbReference type="Proteomes" id="UP000499080">
    <property type="component" value="Unassembled WGS sequence"/>
</dbReference>
<feature type="compositionally biased region" description="Polar residues" evidence="1">
    <location>
        <begin position="51"/>
        <end position="61"/>
    </location>
</feature>
<organism evidence="2 3">
    <name type="scientific">Araneus ventricosus</name>
    <name type="common">Orbweaver spider</name>
    <name type="synonym">Epeira ventricosa</name>
    <dbReference type="NCBI Taxonomy" id="182803"/>
    <lineage>
        <taxon>Eukaryota</taxon>
        <taxon>Metazoa</taxon>
        <taxon>Ecdysozoa</taxon>
        <taxon>Arthropoda</taxon>
        <taxon>Chelicerata</taxon>
        <taxon>Arachnida</taxon>
        <taxon>Araneae</taxon>
        <taxon>Araneomorphae</taxon>
        <taxon>Entelegynae</taxon>
        <taxon>Araneoidea</taxon>
        <taxon>Araneidae</taxon>
        <taxon>Araneus</taxon>
    </lineage>
</organism>
<dbReference type="EMBL" id="BGPR01000473">
    <property type="protein sequence ID" value="GBM22057.1"/>
    <property type="molecule type" value="Genomic_DNA"/>
</dbReference>
<feature type="region of interest" description="Disordered" evidence="1">
    <location>
        <begin position="41"/>
        <end position="65"/>
    </location>
</feature>
<comment type="caution">
    <text evidence="2">The sequence shown here is derived from an EMBL/GenBank/DDBJ whole genome shotgun (WGS) entry which is preliminary data.</text>
</comment>
<accession>A0A4Y2E083</accession>
<evidence type="ECO:0000313" key="2">
    <source>
        <dbReference type="EMBL" id="GBM22057.1"/>
    </source>
</evidence>
<evidence type="ECO:0000313" key="3">
    <source>
        <dbReference type="Proteomes" id="UP000499080"/>
    </source>
</evidence>
<keyword evidence="3" id="KW-1185">Reference proteome</keyword>
<sequence>MTRTAPKLAPPLQTSMPRQREDVWPLRMIWRAAGPIHGRSSVESGFEPGTFQPQSHFTVTTRPPRPYNSRSSYVPNFIDLGLTVCNIEPFERFLHHVSRITQFRGISQPIKTIFIKA</sequence>
<proteinExistence type="predicted"/>
<protein>
    <submittedName>
        <fullName evidence="2">Uncharacterized protein</fullName>
    </submittedName>
</protein>
<name>A0A4Y2E083_ARAVE</name>
<gene>
    <name evidence="2" type="ORF">AVEN_137367_1</name>
</gene>
<reference evidence="2 3" key="1">
    <citation type="journal article" date="2019" name="Sci. Rep.">
        <title>Orb-weaving spider Araneus ventricosus genome elucidates the spidroin gene catalogue.</title>
        <authorList>
            <person name="Kono N."/>
            <person name="Nakamura H."/>
            <person name="Ohtoshi R."/>
            <person name="Moran D.A.P."/>
            <person name="Shinohara A."/>
            <person name="Yoshida Y."/>
            <person name="Fujiwara M."/>
            <person name="Mori M."/>
            <person name="Tomita M."/>
            <person name="Arakawa K."/>
        </authorList>
    </citation>
    <scope>NUCLEOTIDE SEQUENCE [LARGE SCALE GENOMIC DNA]</scope>
</reference>
<evidence type="ECO:0000256" key="1">
    <source>
        <dbReference type="SAM" id="MobiDB-lite"/>
    </source>
</evidence>
<dbReference type="AlphaFoldDB" id="A0A4Y2E083"/>